<evidence type="ECO:0000256" key="4">
    <source>
        <dbReference type="ARBA" id="ARBA00022840"/>
    </source>
</evidence>
<dbReference type="OrthoDB" id="292616at2"/>
<dbReference type="InterPro" id="IPR017441">
    <property type="entry name" value="Protein_kinase_ATP_BS"/>
</dbReference>
<keyword evidence="10" id="KW-1185">Reference proteome</keyword>
<feature type="compositionally biased region" description="Basic and acidic residues" evidence="6">
    <location>
        <begin position="11"/>
        <end position="35"/>
    </location>
</feature>
<evidence type="ECO:0000259" key="8">
    <source>
        <dbReference type="PROSITE" id="PS50011"/>
    </source>
</evidence>
<keyword evidence="7" id="KW-0812">Transmembrane</keyword>
<protein>
    <submittedName>
        <fullName evidence="9">Serine/threonine-protein kinase PknD</fullName>
        <ecNumber evidence="9">2.7.11.1</ecNumber>
    </submittedName>
</protein>
<feature type="compositionally biased region" description="Polar residues" evidence="6">
    <location>
        <begin position="53"/>
        <end position="77"/>
    </location>
</feature>
<evidence type="ECO:0000256" key="3">
    <source>
        <dbReference type="ARBA" id="ARBA00022777"/>
    </source>
</evidence>
<dbReference type="GO" id="GO:0005524">
    <property type="term" value="F:ATP binding"/>
    <property type="evidence" value="ECO:0007669"/>
    <property type="project" value="UniProtKB-UniRule"/>
</dbReference>
<keyword evidence="2 5" id="KW-0547">Nucleotide-binding</keyword>
<dbReference type="EMBL" id="SJPX01000002">
    <property type="protein sequence ID" value="TWU56077.1"/>
    <property type="molecule type" value="Genomic_DNA"/>
</dbReference>
<dbReference type="PANTHER" id="PTHR43289:SF6">
    <property type="entry name" value="SERINE_THREONINE-PROTEIN KINASE NEKL-3"/>
    <property type="match status" value="1"/>
</dbReference>
<dbReference type="InterPro" id="IPR008271">
    <property type="entry name" value="Ser/Thr_kinase_AS"/>
</dbReference>
<evidence type="ECO:0000256" key="1">
    <source>
        <dbReference type="ARBA" id="ARBA00022679"/>
    </source>
</evidence>
<feature type="domain" description="Protein kinase" evidence="8">
    <location>
        <begin position="83"/>
        <end position="379"/>
    </location>
</feature>
<feature type="transmembrane region" description="Helical" evidence="7">
    <location>
        <begin position="404"/>
        <end position="427"/>
    </location>
</feature>
<dbReference type="AlphaFoldDB" id="A0A5C6F6P4"/>
<name>A0A5C6F6P4_9BACT</name>
<feature type="region of interest" description="Disordered" evidence="6">
    <location>
        <begin position="825"/>
        <end position="850"/>
    </location>
</feature>
<feature type="region of interest" description="Disordered" evidence="6">
    <location>
        <begin position="1"/>
        <end position="77"/>
    </location>
</feature>
<dbReference type="Pfam" id="PF00069">
    <property type="entry name" value="Pkinase"/>
    <property type="match status" value="1"/>
</dbReference>
<dbReference type="PROSITE" id="PS00107">
    <property type="entry name" value="PROTEIN_KINASE_ATP"/>
    <property type="match status" value="1"/>
</dbReference>
<feature type="compositionally biased region" description="Basic residues" evidence="6">
    <location>
        <begin position="36"/>
        <end position="46"/>
    </location>
</feature>
<evidence type="ECO:0000313" key="10">
    <source>
        <dbReference type="Proteomes" id="UP000317977"/>
    </source>
</evidence>
<dbReference type="Proteomes" id="UP000317977">
    <property type="component" value="Unassembled WGS sequence"/>
</dbReference>
<comment type="caution">
    <text evidence="9">The sequence shown here is derived from an EMBL/GenBank/DDBJ whole genome shotgun (WGS) entry which is preliminary data.</text>
</comment>
<evidence type="ECO:0000256" key="6">
    <source>
        <dbReference type="SAM" id="MobiDB-lite"/>
    </source>
</evidence>
<gene>
    <name evidence="9" type="primary">pknD_3</name>
    <name evidence="9" type="ORF">Poly59_23810</name>
</gene>
<evidence type="ECO:0000256" key="5">
    <source>
        <dbReference type="PROSITE-ProRule" id="PRU10141"/>
    </source>
</evidence>
<dbReference type="Gene3D" id="3.30.200.20">
    <property type="entry name" value="Phosphorylase Kinase, domain 1"/>
    <property type="match status" value="1"/>
</dbReference>
<dbReference type="CDD" id="cd14014">
    <property type="entry name" value="STKc_PknB_like"/>
    <property type="match status" value="1"/>
</dbReference>
<dbReference type="RefSeq" id="WP_146534140.1">
    <property type="nucleotide sequence ID" value="NZ_SJPX01000002.1"/>
</dbReference>
<dbReference type="PROSITE" id="PS00108">
    <property type="entry name" value="PROTEIN_KINASE_ST"/>
    <property type="match status" value="1"/>
</dbReference>
<dbReference type="Gene3D" id="1.10.510.10">
    <property type="entry name" value="Transferase(Phosphotransferase) domain 1"/>
    <property type="match status" value="1"/>
</dbReference>
<keyword evidence="7" id="KW-0472">Membrane</keyword>
<reference evidence="9 10" key="1">
    <citation type="submission" date="2019-02" db="EMBL/GenBank/DDBJ databases">
        <title>Deep-cultivation of Planctomycetes and their phenomic and genomic characterization uncovers novel biology.</title>
        <authorList>
            <person name="Wiegand S."/>
            <person name="Jogler M."/>
            <person name="Boedeker C."/>
            <person name="Pinto D."/>
            <person name="Vollmers J."/>
            <person name="Rivas-Marin E."/>
            <person name="Kohn T."/>
            <person name="Peeters S.H."/>
            <person name="Heuer A."/>
            <person name="Rast P."/>
            <person name="Oberbeckmann S."/>
            <person name="Bunk B."/>
            <person name="Jeske O."/>
            <person name="Meyerdierks A."/>
            <person name="Storesund J.E."/>
            <person name="Kallscheuer N."/>
            <person name="Luecker S."/>
            <person name="Lage O.M."/>
            <person name="Pohl T."/>
            <person name="Merkel B.J."/>
            <person name="Hornburger P."/>
            <person name="Mueller R.-W."/>
            <person name="Bruemmer F."/>
            <person name="Labrenz M."/>
            <person name="Spormann A.M."/>
            <person name="Op Den Camp H."/>
            <person name="Overmann J."/>
            <person name="Amann R."/>
            <person name="Jetten M.S.M."/>
            <person name="Mascher T."/>
            <person name="Medema M.H."/>
            <person name="Devos D.P."/>
            <person name="Kaster A.-K."/>
            <person name="Ovreas L."/>
            <person name="Rohde M."/>
            <person name="Galperin M.Y."/>
            <person name="Jogler C."/>
        </authorList>
    </citation>
    <scope>NUCLEOTIDE SEQUENCE [LARGE SCALE GENOMIC DNA]</scope>
    <source>
        <strain evidence="9 10">Poly59</strain>
    </source>
</reference>
<proteinExistence type="predicted"/>
<dbReference type="GO" id="GO:0004674">
    <property type="term" value="F:protein serine/threonine kinase activity"/>
    <property type="evidence" value="ECO:0007669"/>
    <property type="project" value="UniProtKB-EC"/>
</dbReference>
<dbReference type="InterPro" id="IPR011009">
    <property type="entry name" value="Kinase-like_dom_sf"/>
</dbReference>
<keyword evidence="3 9" id="KW-0418">Kinase</keyword>
<evidence type="ECO:0000256" key="7">
    <source>
        <dbReference type="SAM" id="Phobius"/>
    </source>
</evidence>
<dbReference type="InterPro" id="IPR000719">
    <property type="entry name" value="Prot_kinase_dom"/>
</dbReference>
<sequence length="850" mass="94502">MTNFDSTTDDLTNRPDDPSNRSDTDPRTRVEDSSKKSRVRSRRKRSPAAVDQDQIQDATLASGSGQPSKSIATTGDTVATPRYHNIGEVGRGGWGIVEKAIDRQLDREVAVKRFTDADDVTIDERRRFLHEAKVTSQLQHPGIVPVHELGDQEGAFYVMKLLDGITLQEFVHRHHNDRQRDQTQNRFQFGESLEPLLQRFVDVCNAVAYAHQRGVVHRDLKPSNVMIGEFGETVVLDWGLAQTTGMSAASPQPPHNGRGLNFSAEVSSLTEPDGTVVGTPAFMSPEQAAGEIAAIGQPSDIYSLGVILYVLIAGRHPYQGQPVEEILKQVKATTHPSLRSLQPLAPSSLVSIVQKAMSANPNDRYATAELLAQDVRRFIAGDAVSVHQETAIERSIRWCRHHQGIAATIAICVLTLTIAAIGFGIVIKQAHRAERIARIEAERSHREAIFSLGEAREATDVWLTELSGSLQFYPGMKKVQAELLQRAIDQYDRIEKQNVKSSNVQVLPEATELAPSDTFLRHTDRMAILERAKETLRLGDLYRLTGKKAQALDHYLAAERLLKVHATSDPAWKMTPDSSTGITATNLRIDYFLDSQFELEQINSLIGKLLIKNTMVSDSSSADFPSSDQIARARRWLQQKTEPHFDETDTAIGKPLDGFAARTASALVRMELALHSANAATQPDCEHFEQAIRLARWLAERSGTVGNRRLSETIQTEACRQRTKAGQHQIAVHLWTVLIDDLSHWLKTAPDRIDYLQTLGCALLQRGICWMAIGQHDDASSDFESSIVKIKLVRQLTDNDRFCQEQLTTAETNLAQLLGTGKTNTRESIEHTQAPTSTFQTKATQDRSNR</sequence>
<dbReference type="PROSITE" id="PS50011">
    <property type="entry name" value="PROTEIN_KINASE_DOM"/>
    <property type="match status" value="1"/>
</dbReference>
<dbReference type="SMART" id="SM00220">
    <property type="entry name" value="S_TKc"/>
    <property type="match status" value="1"/>
</dbReference>
<accession>A0A5C6F6P4</accession>
<feature type="binding site" evidence="5">
    <location>
        <position position="112"/>
    </location>
    <ligand>
        <name>ATP</name>
        <dbReference type="ChEBI" id="CHEBI:30616"/>
    </ligand>
</feature>
<dbReference type="EC" id="2.7.11.1" evidence="9"/>
<evidence type="ECO:0000256" key="2">
    <source>
        <dbReference type="ARBA" id="ARBA00022741"/>
    </source>
</evidence>
<organism evidence="9 10">
    <name type="scientific">Rubripirellula reticaptiva</name>
    <dbReference type="NCBI Taxonomy" id="2528013"/>
    <lineage>
        <taxon>Bacteria</taxon>
        <taxon>Pseudomonadati</taxon>
        <taxon>Planctomycetota</taxon>
        <taxon>Planctomycetia</taxon>
        <taxon>Pirellulales</taxon>
        <taxon>Pirellulaceae</taxon>
        <taxon>Rubripirellula</taxon>
    </lineage>
</organism>
<feature type="compositionally biased region" description="Polar residues" evidence="6">
    <location>
        <begin position="1"/>
        <end position="10"/>
    </location>
</feature>
<keyword evidence="1 9" id="KW-0808">Transferase</keyword>
<keyword evidence="7" id="KW-1133">Transmembrane helix</keyword>
<keyword evidence="4 5" id="KW-0067">ATP-binding</keyword>
<dbReference type="PANTHER" id="PTHR43289">
    <property type="entry name" value="MITOGEN-ACTIVATED PROTEIN KINASE KINASE KINASE 20-RELATED"/>
    <property type="match status" value="1"/>
</dbReference>
<evidence type="ECO:0000313" key="9">
    <source>
        <dbReference type="EMBL" id="TWU56077.1"/>
    </source>
</evidence>
<dbReference type="SUPFAM" id="SSF56112">
    <property type="entry name" value="Protein kinase-like (PK-like)"/>
    <property type="match status" value="1"/>
</dbReference>
<feature type="compositionally biased region" description="Polar residues" evidence="6">
    <location>
        <begin position="831"/>
        <end position="843"/>
    </location>
</feature>